<dbReference type="Proteomes" id="UP000192319">
    <property type="component" value="Unassembled WGS sequence"/>
</dbReference>
<evidence type="ECO:0000313" key="4">
    <source>
        <dbReference type="Proteomes" id="UP000192319"/>
    </source>
</evidence>
<keyword evidence="4" id="KW-1185">Reference proteome</keyword>
<evidence type="ECO:0000313" key="5">
    <source>
        <dbReference type="Proteomes" id="UP001141650"/>
    </source>
</evidence>
<accession>A0AA41XKN9</accession>
<evidence type="ECO:0000313" key="2">
    <source>
        <dbReference type="EMBL" id="MCV7378058.1"/>
    </source>
</evidence>
<comment type="similarity">
    <text evidence="1">Belongs to the UPF0166 family.</text>
</comment>
<dbReference type="SUPFAM" id="SSF54913">
    <property type="entry name" value="GlnB-like"/>
    <property type="match status" value="3"/>
</dbReference>
<proteinExistence type="inferred from homology"/>
<reference evidence="2" key="2">
    <citation type="submission" date="2020-07" db="EMBL/GenBank/DDBJ databases">
        <authorList>
            <person name="Pettersson B.M.F."/>
            <person name="Behra P.R.K."/>
            <person name="Ramesh M."/>
            <person name="Das S."/>
            <person name="Dasgupta S."/>
            <person name="Kirsebom L.A."/>
        </authorList>
    </citation>
    <scope>NUCLEOTIDE SEQUENCE</scope>
    <source>
        <strain evidence="2">CCUG 55640</strain>
    </source>
</reference>
<dbReference type="Pfam" id="PF02641">
    <property type="entry name" value="DUF190"/>
    <property type="match status" value="3"/>
</dbReference>
<dbReference type="EMBL" id="JACKVH010000012">
    <property type="protein sequence ID" value="MCV7378058.1"/>
    <property type="molecule type" value="Genomic_DNA"/>
</dbReference>
<dbReference type="PANTHER" id="PTHR35983:SF1">
    <property type="entry name" value="UPF0166 PROTEIN TM_0021"/>
    <property type="match status" value="1"/>
</dbReference>
<evidence type="ECO:0000256" key="1">
    <source>
        <dbReference type="ARBA" id="ARBA00010554"/>
    </source>
</evidence>
<dbReference type="AlphaFoldDB" id="A0AA41XKN9"/>
<dbReference type="InterPro" id="IPR015867">
    <property type="entry name" value="N-reg_PII/ATP_PRibTrfase_C"/>
</dbReference>
<dbReference type="PANTHER" id="PTHR35983">
    <property type="entry name" value="UPF0166 PROTEIN TM_0021"/>
    <property type="match status" value="1"/>
</dbReference>
<name>A0AA41XKN9_9MYCO</name>
<comment type="caution">
    <text evidence="2">The sequence shown here is derived from an EMBL/GenBank/DDBJ whole genome shotgun (WGS) entry which is preliminary data.</text>
</comment>
<evidence type="ECO:0000313" key="3">
    <source>
        <dbReference type="EMBL" id="OQZ93457.1"/>
    </source>
</evidence>
<dbReference type="Gene3D" id="3.30.70.120">
    <property type="match status" value="3"/>
</dbReference>
<dbReference type="Proteomes" id="UP001141650">
    <property type="component" value="Unassembled WGS sequence"/>
</dbReference>
<reference evidence="3 4" key="1">
    <citation type="submission" date="2017-02" db="EMBL/GenBank/DDBJ databases">
        <title>The new phylogeny of genus Mycobacterium.</title>
        <authorList>
            <person name="Tortoli E."/>
            <person name="Trovato A."/>
            <person name="Cirillo D.M."/>
        </authorList>
    </citation>
    <scope>NUCLEOTIDE SEQUENCE [LARGE SCALE GENOMIC DNA]</scope>
    <source>
        <strain evidence="3 4">DSM 45230</strain>
    </source>
</reference>
<organism evidence="2 5">
    <name type="scientific">Mycobacterium alsense</name>
    <dbReference type="NCBI Taxonomy" id="324058"/>
    <lineage>
        <taxon>Bacteria</taxon>
        <taxon>Bacillati</taxon>
        <taxon>Actinomycetota</taxon>
        <taxon>Actinomycetes</taxon>
        <taxon>Mycobacteriales</taxon>
        <taxon>Mycobacteriaceae</taxon>
        <taxon>Mycobacterium</taxon>
    </lineage>
</organism>
<dbReference type="InterPro" id="IPR011322">
    <property type="entry name" value="N-reg_PII-like_a/b"/>
</dbReference>
<reference evidence="2" key="3">
    <citation type="journal article" date="2022" name="BMC Genomics">
        <title>Comparative genome analysis of mycobacteria focusing on tRNA and non-coding RNA.</title>
        <authorList>
            <person name="Behra P.R.K."/>
            <person name="Pettersson B.M.F."/>
            <person name="Ramesh M."/>
            <person name="Das S."/>
            <person name="Dasgupta S."/>
            <person name="Kirsebom L.A."/>
        </authorList>
    </citation>
    <scope>NUCLEOTIDE SEQUENCE</scope>
    <source>
        <strain evidence="2">CCUG 55640</strain>
    </source>
</reference>
<dbReference type="InterPro" id="IPR003793">
    <property type="entry name" value="UPF0166"/>
</dbReference>
<dbReference type="EMBL" id="MVHD01000002">
    <property type="protein sequence ID" value="OQZ93457.1"/>
    <property type="molecule type" value="Genomic_DNA"/>
</dbReference>
<dbReference type="RefSeq" id="WP_083136374.1">
    <property type="nucleotide sequence ID" value="NZ_JACKVH010000012.1"/>
</dbReference>
<gene>
    <name evidence="3" type="ORF">BST11_02195</name>
    <name evidence="2" type="ORF">H7K38_05240</name>
</gene>
<sequence>MDEDCLKLTTYMAERRRTSDGFVSDVLLRLYEQHRIASSVVLRGIGGFGTGRHLRTDESLTLSEDPPVVIIAVDTKKAIEALLEPVLAIKQRGLVTLERARLLREDIGPLQLADELNEAVKLTIYVGRKERVYGVPAHIAICDLMYRRRLAGASVFLGVDGTAHGRRQRARFVGRNADVPMVVVAVGSGERIGRVLPELGGLLRRPMVTVERVRVCKRDGELLERPHALPEADRNGLPLWQKLTIYTSETARRDGSPIHRALVQRLRRRPTPDGATVLRGVWGFHGDHQPHGDKLFSLGRRVPVVTVVIDTPANIADCFDVVDELTRHEGLVTSEMVPALVSDEGGAGPGRPPMASHRY</sequence>
<protein>
    <submittedName>
        <fullName evidence="2">DUF190 domain-containing protein</fullName>
    </submittedName>
</protein>